<evidence type="ECO:0000256" key="3">
    <source>
        <dbReference type="ARBA" id="ARBA00022737"/>
    </source>
</evidence>
<proteinExistence type="predicted"/>
<keyword evidence="6" id="KW-1185">Reference proteome</keyword>
<evidence type="ECO:0000256" key="2">
    <source>
        <dbReference type="ARBA" id="ARBA00022614"/>
    </source>
</evidence>
<feature type="compositionally biased region" description="Basic and acidic residues" evidence="4">
    <location>
        <begin position="44"/>
        <end position="68"/>
    </location>
</feature>
<comment type="caution">
    <text evidence="5">The sequence shown here is derived from an EMBL/GenBank/DDBJ whole genome shotgun (WGS) entry which is preliminary data.</text>
</comment>
<dbReference type="GO" id="GO:0005634">
    <property type="term" value="C:nucleus"/>
    <property type="evidence" value="ECO:0007669"/>
    <property type="project" value="TreeGrafter"/>
</dbReference>
<dbReference type="InterPro" id="IPR001611">
    <property type="entry name" value="Leu-rich_rpt"/>
</dbReference>
<accession>A0AB34ITZ3</accession>
<evidence type="ECO:0000256" key="4">
    <source>
        <dbReference type="SAM" id="MobiDB-lite"/>
    </source>
</evidence>
<name>A0AB34ITZ3_PRYPA</name>
<dbReference type="AlphaFoldDB" id="A0AB34ITZ3"/>
<dbReference type="GO" id="GO:0006913">
    <property type="term" value="P:nucleocytoplasmic transport"/>
    <property type="evidence" value="ECO:0007669"/>
    <property type="project" value="TreeGrafter"/>
</dbReference>
<dbReference type="Pfam" id="PF13516">
    <property type="entry name" value="LRR_6"/>
    <property type="match status" value="3"/>
</dbReference>
<evidence type="ECO:0000313" key="6">
    <source>
        <dbReference type="Proteomes" id="UP001515480"/>
    </source>
</evidence>
<dbReference type="SMART" id="SM00368">
    <property type="entry name" value="LRR_RI"/>
    <property type="match status" value="7"/>
</dbReference>
<gene>
    <name evidence="5" type="ORF">AB1Y20_008308</name>
</gene>
<dbReference type="InterPro" id="IPR027038">
    <property type="entry name" value="RanGap"/>
</dbReference>
<feature type="compositionally biased region" description="Basic and acidic residues" evidence="4">
    <location>
        <begin position="94"/>
        <end position="121"/>
    </location>
</feature>
<dbReference type="PANTHER" id="PTHR24113">
    <property type="entry name" value="RAN GTPASE-ACTIVATING PROTEIN 1"/>
    <property type="match status" value="1"/>
</dbReference>
<dbReference type="SUPFAM" id="SSF52047">
    <property type="entry name" value="RNI-like"/>
    <property type="match status" value="1"/>
</dbReference>
<dbReference type="InterPro" id="IPR032675">
    <property type="entry name" value="LRR_dom_sf"/>
</dbReference>
<sequence length="623" mass="67702">MAALTRGTLQHHVFVEGAIGRRGAGRGSPRVAGSKVGTISPRDGASRELAGKRGVQRDGGRTEGRRSSEGSFSPSRGRLGGARPWNNTTSVADSRWKPDSVKAEEREGLESVKDGSERDGKETLGSERYLRICRRMVVLPEPLLLRTLRAPLEHGGSYSTARAEVSLTAEAVRSIVAALDYAKGLHTIRLVGLRKGSASLLTREVMSSLLRAVTSSPMVTELDLSDNALDDSIAAQNLQSMLSKNNSIASLILAHNNLGESSGRHILSALNGNRVLRFLDVTCNPVLSEWPMIGSFVEKLLKTNQALTGLSWSMSSPGAFDVLTAMLQLPAARLRTLGLTHNRLMPPVVDHLCALLDKRNVGMTDLDLTHSYIGDRGAKTLARALEQNRSLIRLVLAHNRLSCDGAVELARSLRLNNTLTQTSLASNLISDVGAVALASCLTSNAVLTSLDLSRNSMSSVGGNALRQALHSNKAVVDLGTLTSFAFGIGLRSSLEWHLRANDGMLSWRIRHCSLLCNQTIDLACRRENSGGIYFGSKMNLRARPSRKRRRALRVLELLEETVVRNSELVSTVTALQKKVARMKARSKKKKKKYPVWPAVVSASAIKSAKDLLEEEEDFDADDE</sequence>
<keyword evidence="1" id="KW-0343">GTPase activation</keyword>
<dbReference type="Proteomes" id="UP001515480">
    <property type="component" value="Unassembled WGS sequence"/>
</dbReference>
<dbReference type="PANTHER" id="PTHR24113:SF12">
    <property type="entry name" value="RAN GTPASE-ACTIVATING PROTEIN 1"/>
    <property type="match status" value="1"/>
</dbReference>
<dbReference type="Gene3D" id="3.80.10.10">
    <property type="entry name" value="Ribonuclease Inhibitor"/>
    <property type="match status" value="3"/>
</dbReference>
<dbReference type="GO" id="GO:0005096">
    <property type="term" value="F:GTPase activator activity"/>
    <property type="evidence" value="ECO:0007669"/>
    <property type="project" value="UniProtKB-KW"/>
</dbReference>
<evidence type="ECO:0000313" key="5">
    <source>
        <dbReference type="EMBL" id="KAL1507472.1"/>
    </source>
</evidence>
<reference evidence="5 6" key="1">
    <citation type="journal article" date="2024" name="Science">
        <title>Giant polyketide synthase enzymes in the biosynthesis of giant marine polyether toxins.</title>
        <authorList>
            <person name="Fallon T.R."/>
            <person name="Shende V.V."/>
            <person name="Wierzbicki I.H."/>
            <person name="Pendleton A.L."/>
            <person name="Watervoot N.F."/>
            <person name="Auber R.P."/>
            <person name="Gonzalez D.J."/>
            <person name="Wisecaver J.H."/>
            <person name="Moore B.S."/>
        </authorList>
    </citation>
    <scope>NUCLEOTIDE SEQUENCE [LARGE SCALE GENOMIC DNA]</scope>
    <source>
        <strain evidence="5 6">12B1</strain>
    </source>
</reference>
<evidence type="ECO:0000256" key="1">
    <source>
        <dbReference type="ARBA" id="ARBA00022468"/>
    </source>
</evidence>
<keyword evidence="2" id="KW-0433">Leucine-rich repeat</keyword>
<dbReference type="GO" id="GO:0031267">
    <property type="term" value="F:small GTPase binding"/>
    <property type="evidence" value="ECO:0007669"/>
    <property type="project" value="TreeGrafter"/>
</dbReference>
<dbReference type="GO" id="GO:0048471">
    <property type="term" value="C:perinuclear region of cytoplasm"/>
    <property type="evidence" value="ECO:0007669"/>
    <property type="project" value="TreeGrafter"/>
</dbReference>
<dbReference type="GO" id="GO:0005829">
    <property type="term" value="C:cytosol"/>
    <property type="evidence" value="ECO:0007669"/>
    <property type="project" value="TreeGrafter"/>
</dbReference>
<dbReference type="EMBL" id="JBGBPQ010000018">
    <property type="protein sequence ID" value="KAL1507472.1"/>
    <property type="molecule type" value="Genomic_DNA"/>
</dbReference>
<organism evidence="5 6">
    <name type="scientific">Prymnesium parvum</name>
    <name type="common">Toxic golden alga</name>
    <dbReference type="NCBI Taxonomy" id="97485"/>
    <lineage>
        <taxon>Eukaryota</taxon>
        <taxon>Haptista</taxon>
        <taxon>Haptophyta</taxon>
        <taxon>Prymnesiophyceae</taxon>
        <taxon>Prymnesiales</taxon>
        <taxon>Prymnesiaceae</taxon>
        <taxon>Prymnesium</taxon>
    </lineage>
</organism>
<keyword evidence="3" id="KW-0677">Repeat</keyword>
<feature type="region of interest" description="Disordered" evidence="4">
    <location>
        <begin position="20"/>
        <end position="121"/>
    </location>
</feature>
<protein>
    <submittedName>
        <fullName evidence="5">Uncharacterized protein</fullName>
    </submittedName>
</protein>